<feature type="domain" description="CCHC-type" evidence="3">
    <location>
        <begin position="187"/>
        <end position="203"/>
    </location>
</feature>
<evidence type="ECO:0000256" key="2">
    <source>
        <dbReference type="SAM" id="MobiDB-lite"/>
    </source>
</evidence>
<dbReference type="SMART" id="SM00343">
    <property type="entry name" value="ZnF_C2HC"/>
    <property type="match status" value="1"/>
</dbReference>
<accession>A0A9D4D2M3</accession>
<dbReference type="Proteomes" id="UP000828390">
    <property type="component" value="Unassembled WGS sequence"/>
</dbReference>
<feature type="compositionally biased region" description="Basic and acidic residues" evidence="2">
    <location>
        <begin position="208"/>
        <end position="222"/>
    </location>
</feature>
<organism evidence="4 5">
    <name type="scientific">Dreissena polymorpha</name>
    <name type="common">Zebra mussel</name>
    <name type="synonym">Mytilus polymorpha</name>
    <dbReference type="NCBI Taxonomy" id="45954"/>
    <lineage>
        <taxon>Eukaryota</taxon>
        <taxon>Metazoa</taxon>
        <taxon>Spiralia</taxon>
        <taxon>Lophotrochozoa</taxon>
        <taxon>Mollusca</taxon>
        <taxon>Bivalvia</taxon>
        <taxon>Autobranchia</taxon>
        <taxon>Heteroconchia</taxon>
        <taxon>Euheterodonta</taxon>
        <taxon>Imparidentia</taxon>
        <taxon>Neoheterodontei</taxon>
        <taxon>Myida</taxon>
        <taxon>Dreissenoidea</taxon>
        <taxon>Dreissenidae</taxon>
        <taxon>Dreissena</taxon>
    </lineage>
</organism>
<dbReference type="PANTHER" id="PTHR19963">
    <property type="entry name" value="CCHC-TYPE DOMAIN-CONTAINING PROTEIN"/>
    <property type="match status" value="1"/>
</dbReference>
<sequence>MDREGELNYSKVVDKLERRFGYRDLPETARVTFSSARQGDDESVDDWADRVLTLAGKGYRDLPEAYMLQESILRFCMGARDKEAGELVINQRPASIEQAFDKLKWAVHTHGLMYGRVKAVKKVECEGQMEVSKVKVAPQYRLVDRMVAMEKKNELLDEKMNVLMGKLDQLLARPVRSSSQSPARNVRCYRCNESGHMARDCPNQAPDKVGDTHKEGKKVSFSDLKVKGSV</sequence>
<dbReference type="InterPro" id="IPR036875">
    <property type="entry name" value="Znf_CCHC_sf"/>
</dbReference>
<reference evidence="4" key="2">
    <citation type="submission" date="2020-11" db="EMBL/GenBank/DDBJ databases">
        <authorList>
            <person name="McCartney M.A."/>
            <person name="Auch B."/>
            <person name="Kono T."/>
            <person name="Mallez S."/>
            <person name="Becker A."/>
            <person name="Gohl D.M."/>
            <person name="Silverstein K.A.T."/>
            <person name="Koren S."/>
            <person name="Bechman K.B."/>
            <person name="Herman A."/>
            <person name="Abrahante J.E."/>
            <person name="Garbe J."/>
        </authorList>
    </citation>
    <scope>NUCLEOTIDE SEQUENCE</scope>
    <source>
        <strain evidence="4">Duluth1</strain>
        <tissue evidence="4">Whole animal</tissue>
    </source>
</reference>
<protein>
    <recommendedName>
        <fullName evidence="3">CCHC-type domain-containing protein</fullName>
    </recommendedName>
</protein>
<dbReference type="Pfam" id="PF00098">
    <property type="entry name" value="zf-CCHC"/>
    <property type="match status" value="1"/>
</dbReference>
<name>A0A9D4D2M3_DREPO</name>
<evidence type="ECO:0000256" key="1">
    <source>
        <dbReference type="PROSITE-ProRule" id="PRU00047"/>
    </source>
</evidence>
<dbReference type="PANTHER" id="PTHR19963:SF30">
    <property type="entry name" value="ENDONUCLEASE_EXONUCLEASE_PHOSPHATASE DOMAIN-CONTAINING PROTEIN"/>
    <property type="match status" value="1"/>
</dbReference>
<gene>
    <name evidence="4" type="ORF">DPMN_044636</name>
</gene>
<dbReference type="GO" id="GO:0003676">
    <property type="term" value="F:nucleic acid binding"/>
    <property type="evidence" value="ECO:0007669"/>
    <property type="project" value="InterPro"/>
</dbReference>
<keyword evidence="1" id="KW-0479">Metal-binding</keyword>
<keyword evidence="1" id="KW-0862">Zinc</keyword>
<proteinExistence type="predicted"/>
<reference evidence="4" key="1">
    <citation type="journal article" date="2019" name="bioRxiv">
        <title>The Genome of the Zebra Mussel, Dreissena polymorpha: A Resource for Invasive Species Research.</title>
        <authorList>
            <person name="McCartney M.A."/>
            <person name="Auch B."/>
            <person name="Kono T."/>
            <person name="Mallez S."/>
            <person name="Zhang Y."/>
            <person name="Obille A."/>
            <person name="Becker A."/>
            <person name="Abrahante J.E."/>
            <person name="Garbe J."/>
            <person name="Badalamenti J.P."/>
            <person name="Herman A."/>
            <person name="Mangelson H."/>
            <person name="Liachko I."/>
            <person name="Sullivan S."/>
            <person name="Sone E.D."/>
            <person name="Koren S."/>
            <person name="Silverstein K.A.T."/>
            <person name="Beckman K.B."/>
            <person name="Gohl D.M."/>
        </authorList>
    </citation>
    <scope>NUCLEOTIDE SEQUENCE</scope>
    <source>
        <strain evidence="4">Duluth1</strain>
        <tissue evidence="4">Whole animal</tissue>
    </source>
</reference>
<dbReference type="SUPFAM" id="SSF57756">
    <property type="entry name" value="Retrovirus zinc finger-like domains"/>
    <property type="match status" value="1"/>
</dbReference>
<evidence type="ECO:0000259" key="3">
    <source>
        <dbReference type="PROSITE" id="PS50158"/>
    </source>
</evidence>
<dbReference type="GO" id="GO:0008270">
    <property type="term" value="F:zinc ion binding"/>
    <property type="evidence" value="ECO:0007669"/>
    <property type="project" value="UniProtKB-KW"/>
</dbReference>
<keyword evidence="1" id="KW-0863">Zinc-finger</keyword>
<evidence type="ECO:0000313" key="5">
    <source>
        <dbReference type="Proteomes" id="UP000828390"/>
    </source>
</evidence>
<comment type="caution">
    <text evidence="4">The sequence shown here is derived from an EMBL/GenBank/DDBJ whole genome shotgun (WGS) entry which is preliminary data.</text>
</comment>
<dbReference type="InterPro" id="IPR001878">
    <property type="entry name" value="Znf_CCHC"/>
</dbReference>
<dbReference type="AlphaFoldDB" id="A0A9D4D2M3"/>
<keyword evidence="5" id="KW-1185">Reference proteome</keyword>
<dbReference type="EMBL" id="JAIWYP010000011">
    <property type="protein sequence ID" value="KAH3738031.1"/>
    <property type="molecule type" value="Genomic_DNA"/>
</dbReference>
<feature type="region of interest" description="Disordered" evidence="2">
    <location>
        <begin position="202"/>
        <end position="222"/>
    </location>
</feature>
<evidence type="ECO:0000313" key="4">
    <source>
        <dbReference type="EMBL" id="KAH3738031.1"/>
    </source>
</evidence>
<dbReference type="Gene3D" id="4.10.60.10">
    <property type="entry name" value="Zinc finger, CCHC-type"/>
    <property type="match status" value="1"/>
</dbReference>
<dbReference type="PROSITE" id="PS50158">
    <property type="entry name" value="ZF_CCHC"/>
    <property type="match status" value="1"/>
</dbReference>